<accession>A0ACB9LQL1</accession>
<keyword evidence="2" id="KW-1185">Reference proteome</keyword>
<evidence type="ECO:0000313" key="2">
    <source>
        <dbReference type="Proteomes" id="UP000828941"/>
    </source>
</evidence>
<organism evidence="1 2">
    <name type="scientific">Bauhinia variegata</name>
    <name type="common">Purple orchid tree</name>
    <name type="synonym">Phanera variegata</name>
    <dbReference type="NCBI Taxonomy" id="167791"/>
    <lineage>
        <taxon>Eukaryota</taxon>
        <taxon>Viridiplantae</taxon>
        <taxon>Streptophyta</taxon>
        <taxon>Embryophyta</taxon>
        <taxon>Tracheophyta</taxon>
        <taxon>Spermatophyta</taxon>
        <taxon>Magnoliopsida</taxon>
        <taxon>eudicotyledons</taxon>
        <taxon>Gunneridae</taxon>
        <taxon>Pentapetalae</taxon>
        <taxon>rosids</taxon>
        <taxon>fabids</taxon>
        <taxon>Fabales</taxon>
        <taxon>Fabaceae</taxon>
        <taxon>Cercidoideae</taxon>
        <taxon>Cercideae</taxon>
        <taxon>Bauhiniinae</taxon>
        <taxon>Bauhinia</taxon>
    </lineage>
</organism>
<sequence>MIPLRNDDDCIFKYLLESSMEFLLVCRYFSDDILETWKFEVYLDFFQSSWKKTEDLGDRMLFNVILCKRTWSWNEQHYLFL</sequence>
<protein>
    <submittedName>
        <fullName evidence="1">Uncharacterized protein</fullName>
    </submittedName>
</protein>
<dbReference type="Proteomes" id="UP000828941">
    <property type="component" value="Chromosome 11"/>
</dbReference>
<dbReference type="EMBL" id="CM039436">
    <property type="protein sequence ID" value="KAI4313690.1"/>
    <property type="molecule type" value="Genomic_DNA"/>
</dbReference>
<gene>
    <name evidence="1" type="ORF">L6164_026648</name>
</gene>
<reference evidence="1 2" key="1">
    <citation type="journal article" date="2022" name="DNA Res.">
        <title>Chromosomal-level genome assembly of the orchid tree Bauhinia variegata (Leguminosae; Cercidoideae) supports the allotetraploid origin hypothesis of Bauhinia.</title>
        <authorList>
            <person name="Zhong Y."/>
            <person name="Chen Y."/>
            <person name="Zheng D."/>
            <person name="Pang J."/>
            <person name="Liu Y."/>
            <person name="Luo S."/>
            <person name="Meng S."/>
            <person name="Qian L."/>
            <person name="Wei D."/>
            <person name="Dai S."/>
            <person name="Zhou R."/>
        </authorList>
    </citation>
    <scope>NUCLEOTIDE SEQUENCE [LARGE SCALE GENOMIC DNA]</scope>
    <source>
        <strain evidence="1">BV-YZ2020</strain>
    </source>
</reference>
<name>A0ACB9LQL1_BAUVA</name>
<evidence type="ECO:0000313" key="1">
    <source>
        <dbReference type="EMBL" id="KAI4313690.1"/>
    </source>
</evidence>
<proteinExistence type="predicted"/>
<comment type="caution">
    <text evidence="1">The sequence shown here is derived from an EMBL/GenBank/DDBJ whole genome shotgun (WGS) entry which is preliminary data.</text>
</comment>